<feature type="transmembrane region" description="Helical" evidence="1">
    <location>
        <begin position="53"/>
        <end position="71"/>
    </location>
</feature>
<evidence type="ECO:0000256" key="1">
    <source>
        <dbReference type="SAM" id="Phobius"/>
    </source>
</evidence>
<gene>
    <name evidence="2" type="ORF">GGX14DRAFT_477640</name>
</gene>
<feature type="transmembrane region" description="Helical" evidence="1">
    <location>
        <begin position="210"/>
        <end position="236"/>
    </location>
</feature>
<reference evidence="2" key="1">
    <citation type="submission" date="2023-03" db="EMBL/GenBank/DDBJ databases">
        <title>Massive genome expansion in bonnet fungi (Mycena s.s.) driven by repeated elements and novel gene families across ecological guilds.</title>
        <authorList>
            <consortium name="Lawrence Berkeley National Laboratory"/>
            <person name="Harder C.B."/>
            <person name="Miyauchi S."/>
            <person name="Viragh M."/>
            <person name="Kuo A."/>
            <person name="Thoen E."/>
            <person name="Andreopoulos B."/>
            <person name="Lu D."/>
            <person name="Skrede I."/>
            <person name="Drula E."/>
            <person name="Henrissat B."/>
            <person name="Morin E."/>
            <person name="Kohler A."/>
            <person name="Barry K."/>
            <person name="LaButti K."/>
            <person name="Morin E."/>
            <person name="Salamov A."/>
            <person name="Lipzen A."/>
            <person name="Mereny Z."/>
            <person name="Hegedus B."/>
            <person name="Baldrian P."/>
            <person name="Stursova M."/>
            <person name="Weitz H."/>
            <person name="Taylor A."/>
            <person name="Grigoriev I.V."/>
            <person name="Nagy L.G."/>
            <person name="Martin F."/>
            <person name="Kauserud H."/>
        </authorList>
    </citation>
    <scope>NUCLEOTIDE SEQUENCE</scope>
    <source>
        <strain evidence="2">9144</strain>
    </source>
</reference>
<comment type="caution">
    <text evidence="2">The sequence shown here is derived from an EMBL/GenBank/DDBJ whole genome shotgun (WGS) entry which is preliminary data.</text>
</comment>
<evidence type="ECO:0000313" key="3">
    <source>
        <dbReference type="Proteomes" id="UP001219525"/>
    </source>
</evidence>
<sequence>SNMSSPPPHDITLDKASMLALVLETLNIGVFTTLFGATVHTILRRETHKRNNLLLPTLCIIWVLSITHWIIDIVRAFQAFFDTPAGALAYYANVANPLETAKTTIYVTVTQTGDFFMIYRCFIVWNRRWMVILFPMLMWGGTAVTGYGVCYLLGKAAGNGIFFAQLQPWITSFFSMSLSINIICTTLIAFRIMRTRMVLHEDNPGNSRVYSALIIFLESAAFYSTSLLILLIVYVLNSNAQYVMLDVTTSLIGVTFSLIILRLAVNEKPSGVSGSTVLASRRQARGLGKFTAGDTQTDVATTANTYPLTTVTVSQFVETNIDMDGKYGA</sequence>
<feature type="non-terminal residue" evidence="2">
    <location>
        <position position="329"/>
    </location>
</feature>
<proteinExistence type="predicted"/>
<protein>
    <submittedName>
        <fullName evidence="2">Uncharacterized protein</fullName>
    </submittedName>
</protein>
<evidence type="ECO:0000313" key="2">
    <source>
        <dbReference type="EMBL" id="KAJ7193592.1"/>
    </source>
</evidence>
<keyword evidence="1" id="KW-1133">Transmembrane helix</keyword>
<dbReference type="AlphaFoldDB" id="A0AAD6USH2"/>
<name>A0AAD6USH2_9AGAR</name>
<dbReference type="Proteomes" id="UP001219525">
    <property type="component" value="Unassembled WGS sequence"/>
</dbReference>
<feature type="transmembrane region" description="Helical" evidence="1">
    <location>
        <begin position="20"/>
        <end position="41"/>
    </location>
</feature>
<accession>A0AAD6USH2</accession>
<keyword evidence="1" id="KW-0812">Transmembrane</keyword>
<feature type="transmembrane region" description="Helical" evidence="1">
    <location>
        <begin position="166"/>
        <end position="190"/>
    </location>
</feature>
<organism evidence="2 3">
    <name type="scientific">Mycena pura</name>
    <dbReference type="NCBI Taxonomy" id="153505"/>
    <lineage>
        <taxon>Eukaryota</taxon>
        <taxon>Fungi</taxon>
        <taxon>Dikarya</taxon>
        <taxon>Basidiomycota</taxon>
        <taxon>Agaricomycotina</taxon>
        <taxon>Agaricomycetes</taxon>
        <taxon>Agaricomycetidae</taxon>
        <taxon>Agaricales</taxon>
        <taxon>Marasmiineae</taxon>
        <taxon>Mycenaceae</taxon>
        <taxon>Mycena</taxon>
    </lineage>
</organism>
<feature type="transmembrane region" description="Helical" evidence="1">
    <location>
        <begin position="242"/>
        <end position="265"/>
    </location>
</feature>
<feature type="transmembrane region" description="Helical" evidence="1">
    <location>
        <begin position="132"/>
        <end position="154"/>
    </location>
</feature>
<dbReference type="EMBL" id="JARJCW010000106">
    <property type="protein sequence ID" value="KAJ7193592.1"/>
    <property type="molecule type" value="Genomic_DNA"/>
</dbReference>
<keyword evidence="3" id="KW-1185">Reference proteome</keyword>
<feature type="transmembrane region" description="Helical" evidence="1">
    <location>
        <begin position="105"/>
        <end position="125"/>
    </location>
</feature>
<keyword evidence="1" id="KW-0472">Membrane</keyword>